<keyword evidence="3" id="KW-1185">Reference proteome</keyword>
<dbReference type="Proteomes" id="UP000249218">
    <property type="component" value="Unassembled WGS sequence"/>
</dbReference>
<name>A0A2W1BNL0_HELAM</name>
<evidence type="ECO:0000256" key="1">
    <source>
        <dbReference type="SAM" id="MobiDB-lite"/>
    </source>
</evidence>
<evidence type="ECO:0000313" key="2">
    <source>
        <dbReference type="EMBL" id="PZC73263.1"/>
    </source>
</evidence>
<dbReference type="AlphaFoldDB" id="A0A2W1BNL0"/>
<feature type="compositionally biased region" description="Basic and acidic residues" evidence="1">
    <location>
        <begin position="102"/>
        <end position="112"/>
    </location>
</feature>
<evidence type="ECO:0000313" key="3">
    <source>
        <dbReference type="Proteomes" id="UP000249218"/>
    </source>
</evidence>
<dbReference type="EMBL" id="KZ150117">
    <property type="protein sequence ID" value="PZC73263.1"/>
    <property type="molecule type" value="Genomic_DNA"/>
</dbReference>
<feature type="region of interest" description="Disordered" evidence="1">
    <location>
        <begin position="22"/>
        <end position="53"/>
    </location>
</feature>
<proteinExistence type="predicted"/>
<feature type="region of interest" description="Disordered" evidence="1">
    <location>
        <begin position="102"/>
        <end position="122"/>
    </location>
</feature>
<reference evidence="2 3" key="1">
    <citation type="journal article" date="2017" name="BMC Biol.">
        <title>Genomic innovations, transcriptional plasticity and gene loss underlying the evolution and divergence of two highly polyphagous and invasive Helicoverpa pest species.</title>
        <authorList>
            <person name="Pearce S.L."/>
            <person name="Clarke D.F."/>
            <person name="East P.D."/>
            <person name="Elfekih S."/>
            <person name="Gordon K.H."/>
            <person name="Jermiin L.S."/>
            <person name="McGaughran A."/>
            <person name="Oakeshott J.G."/>
            <person name="Papanikolaou A."/>
            <person name="Perera O.P."/>
            <person name="Rane R.V."/>
            <person name="Richards S."/>
            <person name="Tay W.T."/>
            <person name="Walsh T.K."/>
            <person name="Anderson A."/>
            <person name="Anderson C.J."/>
            <person name="Asgari S."/>
            <person name="Board P.G."/>
            <person name="Bretschneider A."/>
            <person name="Campbell P.M."/>
            <person name="Chertemps T."/>
            <person name="Christeller J.T."/>
            <person name="Coppin C.W."/>
            <person name="Downes S.J."/>
            <person name="Duan G."/>
            <person name="Farnsworth C.A."/>
            <person name="Good R.T."/>
            <person name="Han L.B."/>
            <person name="Han Y.C."/>
            <person name="Hatje K."/>
            <person name="Horne I."/>
            <person name="Huang Y.P."/>
            <person name="Hughes D.S."/>
            <person name="Jacquin-Joly E."/>
            <person name="James W."/>
            <person name="Jhangiani S."/>
            <person name="Kollmar M."/>
            <person name="Kuwar S.S."/>
            <person name="Li S."/>
            <person name="Liu N.Y."/>
            <person name="Maibeche M.T."/>
            <person name="Miller J.R."/>
            <person name="Montagne N."/>
            <person name="Perry T."/>
            <person name="Qu J."/>
            <person name="Song S.V."/>
            <person name="Sutton G.G."/>
            <person name="Vogel H."/>
            <person name="Walenz B.P."/>
            <person name="Xu W."/>
            <person name="Zhang H.J."/>
            <person name="Zou Z."/>
            <person name="Batterham P."/>
            <person name="Edwards O.R."/>
            <person name="Feyereisen R."/>
            <person name="Gibbs R.A."/>
            <person name="Heckel D.G."/>
            <person name="McGrath A."/>
            <person name="Robin C."/>
            <person name="Scherer S.E."/>
            <person name="Worley K.C."/>
            <person name="Wu Y.D."/>
        </authorList>
    </citation>
    <scope>NUCLEOTIDE SEQUENCE [LARGE SCALE GENOMIC DNA]</scope>
    <source>
        <strain evidence="2">Harm_GR_Male_#8</strain>
        <tissue evidence="2">Whole organism</tissue>
    </source>
</reference>
<sequence>MAPKLRLGNTAELEEFFDYVGPLNRNRRRPPQTRAKKDDPERANLSVEPPPGADLQKEFIKMINKFALSSSSEPDSYITDNSHDYDNTPSMALKIYMKETGRDVRKRDRCKTNDMPVTSRAK</sequence>
<gene>
    <name evidence="2" type="primary">HaOG209760</name>
    <name evidence="2" type="ORF">B5X24_HaOG209760</name>
</gene>
<accession>A0A2W1BNL0</accession>
<organism evidence="2 3">
    <name type="scientific">Helicoverpa armigera</name>
    <name type="common">Cotton bollworm</name>
    <name type="synonym">Heliothis armigera</name>
    <dbReference type="NCBI Taxonomy" id="29058"/>
    <lineage>
        <taxon>Eukaryota</taxon>
        <taxon>Metazoa</taxon>
        <taxon>Ecdysozoa</taxon>
        <taxon>Arthropoda</taxon>
        <taxon>Hexapoda</taxon>
        <taxon>Insecta</taxon>
        <taxon>Pterygota</taxon>
        <taxon>Neoptera</taxon>
        <taxon>Endopterygota</taxon>
        <taxon>Lepidoptera</taxon>
        <taxon>Glossata</taxon>
        <taxon>Ditrysia</taxon>
        <taxon>Noctuoidea</taxon>
        <taxon>Noctuidae</taxon>
        <taxon>Heliothinae</taxon>
        <taxon>Helicoverpa</taxon>
    </lineage>
</organism>
<protein>
    <submittedName>
        <fullName evidence="2">Uncharacterized protein</fullName>
    </submittedName>
</protein>
<dbReference type="OrthoDB" id="7457489at2759"/>